<dbReference type="AlphaFoldDB" id="A0A7H0YHB2"/>
<dbReference type="Proteomes" id="UP000516384">
    <property type="component" value="Plasmid pPlas1"/>
</dbReference>
<evidence type="ECO:0000313" key="1">
    <source>
        <dbReference type="EMBL" id="QNR70470.1"/>
    </source>
</evidence>
<reference evidence="1 2" key="1">
    <citation type="submission" date="2020-09" db="EMBL/GenBank/DDBJ databases">
        <title>Characterization of Paenibacillus peoriae strain ZF390 with broad-spectrum antimicrobial activity as a potential biocontrol agent.</title>
        <authorList>
            <person name="Li L."/>
            <person name="Zhao Y."/>
            <person name="Li B."/>
            <person name="Xie X."/>
        </authorList>
    </citation>
    <scope>NUCLEOTIDE SEQUENCE [LARGE SCALE GENOMIC DNA]</scope>
    <source>
        <strain evidence="1 2">ZF390</strain>
        <plasmid evidence="1 2">pPlas1</plasmid>
    </source>
</reference>
<protein>
    <submittedName>
        <fullName evidence="1">Uncharacterized protein</fullName>
    </submittedName>
</protein>
<geneLocation type="plasmid" evidence="1 2">
    <name>pPlas1</name>
</geneLocation>
<name>A0A7H0YHB2_9BACL</name>
<evidence type="ECO:0000313" key="2">
    <source>
        <dbReference type="Proteomes" id="UP000516384"/>
    </source>
</evidence>
<gene>
    <name evidence="1" type="ORF">IAQ67_28585</name>
</gene>
<dbReference type="RefSeq" id="WP_190299777.1">
    <property type="nucleotide sequence ID" value="NZ_CP061173.1"/>
</dbReference>
<sequence length="132" mass="14719">MEIKNGTPQPGQKVEIYVNLNKMGLFSIVDREPKSKSTTSGKVLAYAETVQLANAVFKVSDYKYNWIQENQRRAVCAVVVGQFIGADLEKPAACSTAVTYNPYRRKEFHTVDGGAVIESADLVHFQEKKAYI</sequence>
<keyword evidence="1" id="KW-0614">Plasmid</keyword>
<organism evidence="1 2">
    <name type="scientific">Paenibacillus peoriae</name>
    <dbReference type="NCBI Taxonomy" id="59893"/>
    <lineage>
        <taxon>Bacteria</taxon>
        <taxon>Bacillati</taxon>
        <taxon>Bacillota</taxon>
        <taxon>Bacilli</taxon>
        <taxon>Bacillales</taxon>
        <taxon>Paenibacillaceae</taxon>
        <taxon>Paenibacillus</taxon>
    </lineage>
</organism>
<dbReference type="EMBL" id="CP061173">
    <property type="protein sequence ID" value="QNR70470.1"/>
    <property type="molecule type" value="Genomic_DNA"/>
</dbReference>
<proteinExistence type="predicted"/>
<accession>A0A7H0YHB2</accession>
<dbReference type="Pfam" id="PF25735">
    <property type="entry name" value="Phage_L5_gp82"/>
    <property type="match status" value="1"/>
</dbReference>
<dbReference type="InterPro" id="IPR058002">
    <property type="entry name" value="Gp82"/>
</dbReference>